<evidence type="ECO:0000313" key="1">
    <source>
        <dbReference type="EMBL" id="SDE83090.1"/>
    </source>
</evidence>
<dbReference type="Pfam" id="PF09550">
    <property type="entry name" value="Phage_TAC_6"/>
    <property type="match status" value="1"/>
</dbReference>
<dbReference type="OrthoDB" id="7582980at2"/>
<dbReference type="EMBL" id="FNBL01000001">
    <property type="protein sequence ID" value="SDE83090.1"/>
    <property type="molecule type" value="Genomic_DNA"/>
</dbReference>
<dbReference type="InterPro" id="IPR011739">
    <property type="entry name" value="GTA_rcc01693"/>
</dbReference>
<reference evidence="1 2" key="1">
    <citation type="submission" date="2016-10" db="EMBL/GenBank/DDBJ databases">
        <authorList>
            <person name="de Groot N.N."/>
        </authorList>
    </citation>
    <scope>NUCLEOTIDE SEQUENCE [LARGE SCALE GENOMIC DNA]</scope>
    <source>
        <strain evidence="1 2">DSM 27375</strain>
    </source>
</reference>
<dbReference type="Proteomes" id="UP000182284">
    <property type="component" value="Unassembled WGS sequence"/>
</dbReference>
<protein>
    <recommendedName>
        <fullName evidence="3">Phage tail assembly chaperone</fullName>
    </recommendedName>
</protein>
<organism evidence="1 2">
    <name type="scientific">Celeribacter baekdonensis</name>
    <dbReference type="NCBI Taxonomy" id="875171"/>
    <lineage>
        <taxon>Bacteria</taxon>
        <taxon>Pseudomonadati</taxon>
        <taxon>Pseudomonadota</taxon>
        <taxon>Alphaproteobacteria</taxon>
        <taxon>Rhodobacterales</taxon>
        <taxon>Roseobacteraceae</taxon>
        <taxon>Celeribacter</taxon>
    </lineage>
</organism>
<dbReference type="RefSeq" id="WP_083351645.1">
    <property type="nucleotide sequence ID" value="NZ_FNBL01000001.1"/>
</dbReference>
<dbReference type="NCBIfam" id="TIGR02216">
    <property type="entry name" value="phage_TIGR02216"/>
    <property type="match status" value="1"/>
</dbReference>
<dbReference type="AlphaFoldDB" id="A0A1G7G4Q6"/>
<evidence type="ECO:0008006" key="3">
    <source>
        <dbReference type="Google" id="ProtNLM"/>
    </source>
</evidence>
<name>A0A1G7G4Q6_9RHOB</name>
<sequence length="75" mass="8140">MSLMTDKGGFDWPALMRLGIRGLGLKPDEFWRLTPAELLLMLGTGSSTAPMGRTRLDELAKAFPDEGAMKGQDDG</sequence>
<accession>A0A1G7G4Q6</accession>
<proteinExistence type="predicted"/>
<dbReference type="InterPro" id="IPR019056">
    <property type="entry name" value="Phage_TAC_6"/>
</dbReference>
<gene>
    <name evidence="1" type="ORF">SAMN04488117_101388</name>
</gene>
<evidence type="ECO:0000313" key="2">
    <source>
        <dbReference type="Proteomes" id="UP000182284"/>
    </source>
</evidence>